<evidence type="ECO:0000256" key="1">
    <source>
        <dbReference type="SAM" id="MobiDB-lite"/>
    </source>
</evidence>
<dbReference type="Proteomes" id="UP000271624">
    <property type="component" value="Unassembled WGS sequence"/>
</dbReference>
<sequence>MNNKPLHNKIVTNKDKVTTTQPNNTSPSKRTLTAYVISSIGLGILVLGGYAIWSFSNTSCDGTVNFKANANQGVEFAYSKTNCYSAQSQQAKR</sequence>
<keyword evidence="4" id="KW-1185">Reference proteome</keyword>
<protein>
    <submittedName>
        <fullName evidence="3">Uncharacterized protein</fullName>
    </submittedName>
</protein>
<dbReference type="EMBL" id="RSCL01000048">
    <property type="protein sequence ID" value="RUS94454.1"/>
    <property type="molecule type" value="Genomic_DNA"/>
</dbReference>
<accession>A0A433UKX4</accession>
<feature type="region of interest" description="Disordered" evidence="1">
    <location>
        <begin position="1"/>
        <end position="28"/>
    </location>
</feature>
<comment type="caution">
    <text evidence="3">The sequence shown here is derived from an EMBL/GenBank/DDBJ whole genome shotgun (WGS) entry which is preliminary data.</text>
</comment>
<keyword evidence="2" id="KW-1133">Transmembrane helix</keyword>
<dbReference type="RefSeq" id="WP_127087277.1">
    <property type="nucleotide sequence ID" value="NZ_RSCL01000048.1"/>
</dbReference>
<gene>
    <name evidence="3" type="ORF">DSM106972_093490</name>
</gene>
<organism evidence="3 4">
    <name type="scientific">Dulcicalothrix desertica PCC 7102</name>
    <dbReference type="NCBI Taxonomy" id="232991"/>
    <lineage>
        <taxon>Bacteria</taxon>
        <taxon>Bacillati</taxon>
        <taxon>Cyanobacteriota</taxon>
        <taxon>Cyanophyceae</taxon>
        <taxon>Nostocales</taxon>
        <taxon>Calotrichaceae</taxon>
        <taxon>Dulcicalothrix</taxon>
    </lineage>
</organism>
<dbReference type="AlphaFoldDB" id="A0A433UKX4"/>
<proteinExistence type="predicted"/>
<name>A0A433UKX4_9CYAN</name>
<reference evidence="3" key="1">
    <citation type="submission" date="2018-12" db="EMBL/GenBank/DDBJ databases">
        <authorList>
            <person name="Will S."/>
            <person name="Neumann-Schaal M."/>
            <person name="Henke P."/>
        </authorList>
    </citation>
    <scope>NUCLEOTIDE SEQUENCE</scope>
    <source>
        <strain evidence="3">PCC 7102</strain>
    </source>
</reference>
<reference evidence="3" key="2">
    <citation type="journal article" date="2019" name="Genome Biol. Evol.">
        <title>Day and night: Metabolic profiles and evolutionary relationships of six axenic non-marine cyanobacteria.</title>
        <authorList>
            <person name="Will S.E."/>
            <person name="Henke P."/>
            <person name="Boedeker C."/>
            <person name="Huang S."/>
            <person name="Brinkmann H."/>
            <person name="Rohde M."/>
            <person name="Jarek M."/>
            <person name="Friedl T."/>
            <person name="Seufert S."/>
            <person name="Schumacher M."/>
            <person name="Overmann J."/>
            <person name="Neumann-Schaal M."/>
            <person name="Petersen J."/>
        </authorList>
    </citation>
    <scope>NUCLEOTIDE SEQUENCE [LARGE SCALE GENOMIC DNA]</scope>
    <source>
        <strain evidence="3">PCC 7102</strain>
    </source>
</reference>
<evidence type="ECO:0000313" key="4">
    <source>
        <dbReference type="Proteomes" id="UP000271624"/>
    </source>
</evidence>
<evidence type="ECO:0000256" key="2">
    <source>
        <dbReference type="SAM" id="Phobius"/>
    </source>
</evidence>
<keyword evidence="2" id="KW-0812">Transmembrane</keyword>
<feature type="compositionally biased region" description="Polar residues" evidence="1">
    <location>
        <begin position="18"/>
        <end position="28"/>
    </location>
</feature>
<evidence type="ECO:0000313" key="3">
    <source>
        <dbReference type="EMBL" id="RUS94454.1"/>
    </source>
</evidence>
<keyword evidence="2" id="KW-0472">Membrane</keyword>
<feature type="transmembrane region" description="Helical" evidence="2">
    <location>
        <begin position="32"/>
        <end position="53"/>
    </location>
</feature>